<accession>A0A0E0GRI8</accession>
<reference evidence="1" key="2">
    <citation type="submission" date="2018-04" db="EMBL/GenBank/DDBJ databases">
        <title>OnivRS2 (Oryza nivara Reference Sequence Version 2).</title>
        <authorList>
            <person name="Zhang J."/>
            <person name="Kudrna D."/>
            <person name="Lee S."/>
            <person name="Talag J."/>
            <person name="Rajasekar S."/>
            <person name="Welchert J."/>
            <person name="Hsing Y.-I."/>
            <person name="Wing R.A."/>
        </authorList>
    </citation>
    <scope>NUCLEOTIDE SEQUENCE [LARGE SCALE GENOMIC DNA]</scope>
    <source>
        <strain evidence="1">SL10</strain>
    </source>
</reference>
<keyword evidence="2" id="KW-1185">Reference proteome</keyword>
<dbReference type="Proteomes" id="UP000006591">
    <property type="component" value="Chromosome 3"/>
</dbReference>
<protein>
    <submittedName>
        <fullName evidence="1">Uncharacterized protein</fullName>
    </submittedName>
</protein>
<proteinExistence type="predicted"/>
<dbReference type="EnsemblPlants" id="ONIVA03G29960.1">
    <property type="protein sequence ID" value="ONIVA03G29960.1"/>
    <property type="gene ID" value="ONIVA03G29960"/>
</dbReference>
<dbReference type="HOGENOM" id="CLU_2076871_0_0_1"/>
<evidence type="ECO:0000313" key="1">
    <source>
        <dbReference type="EnsemblPlants" id="ONIVA03G29960.1"/>
    </source>
</evidence>
<reference evidence="1" key="1">
    <citation type="submission" date="2015-04" db="UniProtKB">
        <authorList>
            <consortium name="EnsemblPlants"/>
        </authorList>
    </citation>
    <scope>IDENTIFICATION</scope>
    <source>
        <strain evidence="1">SL10</strain>
    </source>
</reference>
<organism evidence="1">
    <name type="scientific">Oryza nivara</name>
    <name type="common">Indian wild rice</name>
    <name type="synonym">Oryza sativa f. spontanea</name>
    <dbReference type="NCBI Taxonomy" id="4536"/>
    <lineage>
        <taxon>Eukaryota</taxon>
        <taxon>Viridiplantae</taxon>
        <taxon>Streptophyta</taxon>
        <taxon>Embryophyta</taxon>
        <taxon>Tracheophyta</taxon>
        <taxon>Spermatophyta</taxon>
        <taxon>Magnoliopsida</taxon>
        <taxon>Liliopsida</taxon>
        <taxon>Poales</taxon>
        <taxon>Poaceae</taxon>
        <taxon>BOP clade</taxon>
        <taxon>Oryzoideae</taxon>
        <taxon>Oryzeae</taxon>
        <taxon>Oryzinae</taxon>
        <taxon>Oryza</taxon>
    </lineage>
</organism>
<evidence type="ECO:0000313" key="2">
    <source>
        <dbReference type="Proteomes" id="UP000006591"/>
    </source>
</evidence>
<name>A0A0E0GRI8_ORYNI</name>
<dbReference type="Gramene" id="ONIVA03G29960.1">
    <property type="protein sequence ID" value="ONIVA03G29960.1"/>
    <property type="gene ID" value="ONIVA03G29960"/>
</dbReference>
<sequence>MLPRCIEGVLPSIDHLKKLALNIQCRSNTIITNVHRKNQDQTMNWKENHVVVEEKSMHVPPRGGAWMWEGEEVVSVIAMKYFTGSYINHPCPGEARWLGKCSPATSSDGDGSAEGRGS</sequence>
<dbReference type="AlphaFoldDB" id="A0A0E0GRI8"/>